<reference evidence="2" key="1">
    <citation type="submission" date="2015-07" db="EMBL/GenBank/DDBJ databases">
        <authorList>
            <person name="Teixeira M.M."/>
            <person name="Souza R.C."/>
            <person name="Almeida L.G."/>
            <person name="Vicente V.A."/>
            <person name="de Hoog S."/>
            <person name="Bocca A.L."/>
            <person name="de Almeida S.R."/>
            <person name="Vasconcelos A.T."/>
            <person name="Felipe M.S."/>
        </authorList>
    </citation>
    <scope>NUCLEOTIDE SEQUENCE [LARGE SCALE GENOMIC DNA]</scope>
    <source>
        <strain evidence="2">KSF</strain>
    </source>
</reference>
<evidence type="ECO:0000313" key="2">
    <source>
        <dbReference type="Proteomes" id="UP000094526"/>
    </source>
</evidence>
<dbReference type="Proteomes" id="UP000094526">
    <property type="component" value="Unassembled WGS sequence"/>
</dbReference>
<accession>A0A1C1CLB9</accession>
<dbReference type="EMBL" id="LGRB01000011">
    <property type="protein sequence ID" value="OCT49251.1"/>
    <property type="molecule type" value="Genomic_DNA"/>
</dbReference>
<sequence length="172" mass="19197">MDLSLDDSLSTTILLPMQETPKGSPERWMSVAGPIAAGNGHITEAAMFLGPGREHRMRAKVHLIELAHALFQQAIHDPEKHRNVRPDYSMHYPVLGSSRLEEVSLPGDQFPGMRKRESVPPRGRNVVDKSQETYRHILLTAPNSGNVKVAGIRLEMLDLEEWILDDMLASGD</sequence>
<gene>
    <name evidence="1" type="ORF">CLCR_05183</name>
</gene>
<protein>
    <submittedName>
        <fullName evidence="1">Uncharacterized protein</fullName>
    </submittedName>
</protein>
<name>A0A1C1CLB9_9EURO</name>
<proteinExistence type="predicted"/>
<keyword evidence="2" id="KW-1185">Reference proteome</keyword>
<dbReference type="VEuPathDB" id="FungiDB:CLCR_05183"/>
<organism evidence="1 2">
    <name type="scientific">Cladophialophora carrionii</name>
    <dbReference type="NCBI Taxonomy" id="86049"/>
    <lineage>
        <taxon>Eukaryota</taxon>
        <taxon>Fungi</taxon>
        <taxon>Dikarya</taxon>
        <taxon>Ascomycota</taxon>
        <taxon>Pezizomycotina</taxon>
        <taxon>Eurotiomycetes</taxon>
        <taxon>Chaetothyriomycetidae</taxon>
        <taxon>Chaetothyriales</taxon>
        <taxon>Herpotrichiellaceae</taxon>
        <taxon>Cladophialophora</taxon>
    </lineage>
</organism>
<evidence type="ECO:0000313" key="1">
    <source>
        <dbReference type="EMBL" id="OCT49251.1"/>
    </source>
</evidence>
<comment type="caution">
    <text evidence="1">The sequence shown here is derived from an EMBL/GenBank/DDBJ whole genome shotgun (WGS) entry which is preliminary data.</text>
</comment>
<dbReference type="AlphaFoldDB" id="A0A1C1CLB9"/>